<name>L0IBM8_HALRX</name>
<dbReference type="HOGENOM" id="CLU_1187753_0_0_2"/>
<reference evidence="1" key="1">
    <citation type="submission" date="2011-09" db="EMBL/GenBank/DDBJ databases">
        <title>Complete sequence of Halovivax ruber XH-70.</title>
        <authorList>
            <consortium name="US DOE Joint Genome Institute"/>
            <person name="Lucas S."/>
            <person name="Han J."/>
            <person name="Lapidus A."/>
            <person name="Cheng J.-F."/>
            <person name="Goodwin L."/>
            <person name="Pitluck S."/>
            <person name="Peters L."/>
            <person name="Mikhailova N."/>
            <person name="Davenport K."/>
            <person name="Detter J.C."/>
            <person name="Han C."/>
            <person name="Tapia R."/>
            <person name="Land M."/>
            <person name="Hauser L."/>
            <person name="Kyrpides N."/>
            <person name="Ivanova N."/>
            <person name="Pagani I."/>
            <person name="Sproer C."/>
            <person name="Anderson I."/>
            <person name="Woyke T."/>
        </authorList>
    </citation>
    <scope>NUCLEOTIDE SEQUENCE</scope>
    <source>
        <strain evidence="1">XH-70</strain>
    </source>
</reference>
<dbReference type="KEGG" id="hru:Halru_1562"/>
<evidence type="ECO:0000313" key="2">
    <source>
        <dbReference type="Proteomes" id="UP000010846"/>
    </source>
</evidence>
<dbReference type="Proteomes" id="UP000010846">
    <property type="component" value="Chromosome"/>
</dbReference>
<protein>
    <recommendedName>
        <fullName evidence="3">KaiC-like domain-containing protein</fullName>
    </recommendedName>
</protein>
<proteinExistence type="predicted"/>
<accession>L0IBM8</accession>
<evidence type="ECO:0008006" key="3">
    <source>
        <dbReference type="Google" id="ProtNLM"/>
    </source>
</evidence>
<dbReference type="OrthoDB" id="252760at2157"/>
<dbReference type="STRING" id="797302.Halru_1562"/>
<gene>
    <name evidence="1" type="ordered locus">Halru_1562</name>
</gene>
<dbReference type="RefSeq" id="WP_015300810.1">
    <property type="nucleotide sequence ID" value="NC_019964.1"/>
</dbReference>
<dbReference type="GeneID" id="14376349"/>
<dbReference type="InterPro" id="IPR055927">
    <property type="entry name" value="DUF7504"/>
</dbReference>
<dbReference type="eggNOG" id="arCOG02452">
    <property type="taxonomic scope" value="Archaea"/>
</dbReference>
<dbReference type="AlphaFoldDB" id="L0IBM8"/>
<evidence type="ECO:0000313" key="1">
    <source>
        <dbReference type="EMBL" id="AGB16169.1"/>
    </source>
</evidence>
<dbReference type="Pfam" id="PF24336">
    <property type="entry name" value="DUF7504"/>
    <property type="match status" value="1"/>
</dbReference>
<sequence length="214" mass="23806">MGSELGVGVPERSSFVQELGTLKRNGSNVLLVGEPAAASHGHVCSRFLGAGESTTHRLVVSTDRSRIPADRPSQTQYFLLDPDRTAAEPTEEDHIRVLPTLGTVGLEFGDRIDRLESRTDLGPASLRVCVDSVADLLAAYDSEVVFRLLHVLSTRTRRSRGMGHYHLPIERESEAVRLFEPLFDAVVTLRSTDDTVEHRWHLRDSETPTEWLPL</sequence>
<dbReference type="EMBL" id="CP003050">
    <property type="protein sequence ID" value="AGB16169.1"/>
    <property type="molecule type" value="Genomic_DNA"/>
</dbReference>
<keyword evidence="2" id="KW-1185">Reference proteome</keyword>
<organism evidence="1 2">
    <name type="scientific">Halovivax ruber (strain DSM 18193 / JCM 13892 / XH-70)</name>
    <dbReference type="NCBI Taxonomy" id="797302"/>
    <lineage>
        <taxon>Archaea</taxon>
        <taxon>Methanobacteriati</taxon>
        <taxon>Methanobacteriota</taxon>
        <taxon>Stenosarchaea group</taxon>
        <taxon>Halobacteria</taxon>
        <taxon>Halobacteriales</taxon>
        <taxon>Natrialbaceae</taxon>
        <taxon>Halovivax</taxon>
    </lineage>
</organism>